<dbReference type="BioCyc" id="SCEL448385:SCE_RS21435-MONOMER"/>
<name>A9EWL8_SORC5</name>
<dbReference type="Proteomes" id="UP000002139">
    <property type="component" value="Chromosome"/>
</dbReference>
<sequence length="165" mass="18757">MNSAVKAQARSKVRVERTYRATLREVWDLWTTREGFESWWGPRNFRAAVAELDARPGGTLRYEMIAATPEMVRAMAEVGRPPSHAVISTFAELRPMTRLVLRNVIDFLPGVPPYEADIEVELTELGDRVKMVVLLDTMHSPEFTEMQKEGFTSQLSKLDERFGAA</sequence>
<dbReference type="Gene3D" id="3.30.530.20">
    <property type="match status" value="1"/>
</dbReference>
<evidence type="ECO:0000313" key="3">
    <source>
        <dbReference type="EMBL" id="CAN94332.1"/>
    </source>
</evidence>
<dbReference type="EMBL" id="AM746676">
    <property type="protein sequence ID" value="CAN94332.1"/>
    <property type="molecule type" value="Genomic_DNA"/>
</dbReference>
<proteinExistence type="inferred from homology"/>
<organism evidence="3 4">
    <name type="scientific">Sorangium cellulosum (strain So ce56)</name>
    <name type="common">Polyangium cellulosum (strain So ce56)</name>
    <dbReference type="NCBI Taxonomy" id="448385"/>
    <lineage>
        <taxon>Bacteria</taxon>
        <taxon>Pseudomonadati</taxon>
        <taxon>Myxococcota</taxon>
        <taxon>Polyangia</taxon>
        <taxon>Polyangiales</taxon>
        <taxon>Polyangiaceae</taxon>
        <taxon>Sorangium</taxon>
    </lineage>
</organism>
<dbReference type="SUPFAM" id="SSF55961">
    <property type="entry name" value="Bet v1-like"/>
    <property type="match status" value="1"/>
</dbReference>
<dbReference type="AlphaFoldDB" id="A9EWL8"/>
<keyword evidence="4" id="KW-1185">Reference proteome</keyword>
<dbReference type="InterPro" id="IPR023393">
    <property type="entry name" value="START-like_dom_sf"/>
</dbReference>
<comment type="similarity">
    <text evidence="1">Belongs to the AHA1 family.</text>
</comment>
<dbReference type="OrthoDB" id="9805228at2"/>
<dbReference type="STRING" id="448385.sce4169"/>
<reference evidence="3 4" key="1">
    <citation type="journal article" date="2007" name="Nat. Biotechnol.">
        <title>Complete genome sequence of the myxobacterium Sorangium cellulosum.</title>
        <authorList>
            <person name="Schneiker S."/>
            <person name="Perlova O."/>
            <person name="Kaiser O."/>
            <person name="Gerth K."/>
            <person name="Alici A."/>
            <person name="Altmeyer M.O."/>
            <person name="Bartels D."/>
            <person name="Bekel T."/>
            <person name="Beyer S."/>
            <person name="Bode E."/>
            <person name="Bode H.B."/>
            <person name="Bolten C.J."/>
            <person name="Choudhuri J.V."/>
            <person name="Doss S."/>
            <person name="Elnakady Y.A."/>
            <person name="Frank B."/>
            <person name="Gaigalat L."/>
            <person name="Goesmann A."/>
            <person name="Groeger C."/>
            <person name="Gross F."/>
            <person name="Jelsbak L."/>
            <person name="Jelsbak L."/>
            <person name="Kalinowski J."/>
            <person name="Kegler C."/>
            <person name="Knauber T."/>
            <person name="Konietzny S."/>
            <person name="Kopp M."/>
            <person name="Krause L."/>
            <person name="Krug D."/>
            <person name="Linke B."/>
            <person name="Mahmud T."/>
            <person name="Martinez-Arias R."/>
            <person name="McHardy A.C."/>
            <person name="Merai M."/>
            <person name="Meyer F."/>
            <person name="Mormann S."/>
            <person name="Munoz-Dorado J."/>
            <person name="Perez J."/>
            <person name="Pradella S."/>
            <person name="Rachid S."/>
            <person name="Raddatz G."/>
            <person name="Rosenau F."/>
            <person name="Rueckert C."/>
            <person name="Sasse F."/>
            <person name="Scharfe M."/>
            <person name="Schuster S.C."/>
            <person name="Suen G."/>
            <person name="Treuner-Lange A."/>
            <person name="Velicer G.J."/>
            <person name="Vorholter F.-J."/>
            <person name="Weissman K.J."/>
            <person name="Welch R.D."/>
            <person name="Wenzel S.C."/>
            <person name="Whitworth D.E."/>
            <person name="Wilhelm S."/>
            <person name="Wittmann C."/>
            <person name="Bloecker H."/>
            <person name="Puehler A."/>
            <person name="Mueller R."/>
        </authorList>
    </citation>
    <scope>NUCLEOTIDE SEQUENCE [LARGE SCALE GENOMIC DNA]</scope>
    <source>
        <strain evidence="4">So ce56</strain>
    </source>
</reference>
<accession>A9EWL8</accession>
<dbReference type="CDD" id="cd07814">
    <property type="entry name" value="SRPBCC_CalC_Aha1-like"/>
    <property type="match status" value="1"/>
</dbReference>
<dbReference type="RefSeq" id="WP_012236802.1">
    <property type="nucleotide sequence ID" value="NC_010162.1"/>
</dbReference>
<evidence type="ECO:0000313" key="4">
    <source>
        <dbReference type="Proteomes" id="UP000002139"/>
    </source>
</evidence>
<protein>
    <recommendedName>
        <fullName evidence="2">Activator of Hsp90 ATPase homologue 1/2-like C-terminal domain-containing protein</fullName>
    </recommendedName>
</protein>
<dbReference type="HOGENOM" id="CLU_108923_6_3_7"/>
<feature type="domain" description="Activator of Hsp90 ATPase homologue 1/2-like C-terminal" evidence="2">
    <location>
        <begin position="21"/>
        <end position="162"/>
    </location>
</feature>
<dbReference type="eggNOG" id="COG3832">
    <property type="taxonomic scope" value="Bacteria"/>
</dbReference>
<evidence type="ECO:0000256" key="1">
    <source>
        <dbReference type="ARBA" id="ARBA00006817"/>
    </source>
</evidence>
<dbReference type="InterPro" id="IPR013538">
    <property type="entry name" value="ASHA1/2-like_C"/>
</dbReference>
<dbReference type="Pfam" id="PF08327">
    <property type="entry name" value="AHSA1"/>
    <property type="match status" value="1"/>
</dbReference>
<dbReference type="KEGG" id="scl:sce4169"/>
<evidence type="ECO:0000259" key="2">
    <source>
        <dbReference type="Pfam" id="PF08327"/>
    </source>
</evidence>
<gene>
    <name evidence="3" type="ordered locus">sce4169</name>
</gene>